<dbReference type="InParanoid" id="K0KZ68"/>
<dbReference type="InterPro" id="IPR012340">
    <property type="entry name" value="NA-bd_OB-fold"/>
</dbReference>
<dbReference type="AlphaFoldDB" id="K0KZ68"/>
<dbReference type="SUPFAM" id="SSF46785">
    <property type="entry name" value="Winged helix' DNA-binding domain"/>
    <property type="match status" value="1"/>
</dbReference>
<dbReference type="InterPro" id="IPR004365">
    <property type="entry name" value="NA-bd_OB_tRNA"/>
</dbReference>
<dbReference type="HOGENOM" id="CLU_051033_0_0_1"/>
<evidence type="ECO:0000259" key="7">
    <source>
        <dbReference type="Pfam" id="PF08784"/>
    </source>
</evidence>
<feature type="domain" description="OB" evidence="6">
    <location>
        <begin position="64"/>
        <end position="137"/>
    </location>
</feature>
<accession>K0KZ68</accession>
<evidence type="ECO:0000313" key="8">
    <source>
        <dbReference type="EMBL" id="CCH46664.1"/>
    </source>
</evidence>
<dbReference type="InterPro" id="IPR040260">
    <property type="entry name" value="RFA2-like"/>
</dbReference>
<sequence length="250" mass="27023">MASDYNGGDYNTSGGFDSTGGGSQGTRTQTKNSLTPVTIKQINDSKPIIQDGEFVVHNLELNLVSFVGVIRKVTDNTSNLQVQIEDGTGSIELRKWVDDNAQEDANTFIRDGKYVYVTGSVKEFGGKKNIQHTTFREITDYNEVLYHHLSAIDSHLKAQGTIKSDSGAQGSTNGLFVSGPSASETGGLSTADRIHEYISENTPSMPEGVPVQLIAQNLNLLVDDVILHCGKLTEDAKIYAGYDENGFLAV</sequence>
<comment type="caution">
    <text evidence="8">The sequence shown here is derived from an EMBL/GenBank/DDBJ whole genome shotgun (WGS) entry which is preliminary data.</text>
</comment>
<gene>
    <name evidence="8" type="ORF">BN7_6260</name>
</gene>
<name>K0KZ68_WICCF</name>
<dbReference type="GO" id="GO:0035861">
    <property type="term" value="C:site of double-strand break"/>
    <property type="evidence" value="ECO:0007669"/>
    <property type="project" value="TreeGrafter"/>
</dbReference>
<keyword evidence="3" id="KW-0238">DNA-binding</keyword>
<dbReference type="GO" id="GO:0006260">
    <property type="term" value="P:DNA replication"/>
    <property type="evidence" value="ECO:0007669"/>
    <property type="project" value="UniProtKB-KW"/>
</dbReference>
<dbReference type="InterPro" id="IPR014646">
    <property type="entry name" value="Rfa2/RPA32"/>
</dbReference>
<dbReference type="InterPro" id="IPR014892">
    <property type="entry name" value="RPA_C"/>
</dbReference>
<dbReference type="Proteomes" id="UP000009328">
    <property type="component" value="Unassembled WGS sequence"/>
</dbReference>
<dbReference type="Gene3D" id="2.40.50.140">
    <property type="entry name" value="Nucleic acid-binding proteins"/>
    <property type="match status" value="1"/>
</dbReference>
<feature type="domain" description="Replication protein A C-terminal" evidence="7">
    <location>
        <begin position="162"/>
        <end position="245"/>
    </location>
</feature>
<dbReference type="Pfam" id="PF08784">
    <property type="entry name" value="RPA_C"/>
    <property type="match status" value="1"/>
</dbReference>
<protein>
    <submittedName>
        <fullName evidence="8">Replication protein A 32 kDa subunit</fullName>
    </submittedName>
</protein>
<dbReference type="GO" id="GO:0003697">
    <property type="term" value="F:single-stranded DNA binding"/>
    <property type="evidence" value="ECO:0007669"/>
    <property type="project" value="TreeGrafter"/>
</dbReference>
<dbReference type="InterPro" id="IPR036390">
    <property type="entry name" value="WH_DNA-bd_sf"/>
</dbReference>
<dbReference type="GO" id="GO:0000781">
    <property type="term" value="C:chromosome, telomeric region"/>
    <property type="evidence" value="ECO:0007669"/>
    <property type="project" value="TreeGrafter"/>
</dbReference>
<dbReference type="PANTHER" id="PTHR13989">
    <property type="entry name" value="REPLICATION PROTEIN A-RELATED"/>
    <property type="match status" value="1"/>
</dbReference>
<dbReference type="GO" id="GO:0000724">
    <property type="term" value="P:double-strand break repair via homologous recombination"/>
    <property type="evidence" value="ECO:0007669"/>
    <property type="project" value="TreeGrafter"/>
</dbReference>
<dbReference type="Pfam" id="PF01336">
    <property type="entry name" value="tRNA_anti-codon"/>
    <property type="match status" value="1"/>
</dbReference>
<keyword evidence="9" id="KW-1185">Reference proteome</keyword>
<keyword evidence="2" id="KW-0235">DNA replication</keyword>
<organism evidence="8 9">
    <name type="scientific">Wickerhamomyces ciferrii (strain ATCC 14091 / BCRC 22168 / CBS 111 / JCM 3599 / NBRC 0793 / NRRL Y-1031 F-60-10)</name>
    <name type="common">Yeast</name>
    <name type="synonym">Pichia ciferrii</name>
    <dbReference type="NCBI Taxonomy" id="1206466"/>
    <lineage>
        <taxon>Eukaryota</taxon>
        <taxon>Fungi</taxon>
        <taxon>Dikarya</taxon>
        <taxon>Ascomycota</taxon>
        <taxon>Saccharomycotina</taxon>
        <taxon>Saccharomycetes</taxon>
        <taxon>Phaffomycetales</taxon>
        <taxon>Wickerhamomycetaceae</taxon>
        <taxon>Wickerhamomyces</taxon>
    </lineage>
</organism>
<evidence type="ECO:0000256" key="3">
    <source>
        <dbReference type="ARBA" id="ARBA00023125"/>
    </source>
</evidence>
<dbReference type="GO" id="GO:0006289">
    <property type="term" value="P:nucleotide-excision repair"/>
    <property type="evidence" value="ECO:0007669"/>
    <property type="project" value="TreeGrafter"/>
</dbReference>
<evidence type="ECO:0000313" key="9">
    <source>
        <dbReference type="Proteomes" id="UP000009328"/>
    </source>
</evidence>
<dbReference type="GO" id="GO:0005662">
    <property type="term" value="C:DNA replication factor A complex"/>
    <property type="evidence" value="ECO:0007669"/>
    <property type="project" value="TreeGrafter"/>
</dbReference>
<dbReference type="PIRSF" id="PIRSF036949">
    <property type="entry name" value="RPA32"/>
    <property type="match status" value="1"/>
</dbReference>
<feature type="region of interest" description="Disordered" evidence="5">
    <location>
        <begin position="1"/>
        <end position="34"/>
    </location>
</feature>
<dbReference type="CDD" id="cd04478">
    <property type="entry name" value="RPA2_DBD_D"/>
    <property type="match status" value="1"/>
</dbReference>
<evidence type="ECO:0000256" key="1">
    <source>
        <dbReference type="ARBA" id="ARBA00004123"/>
    </source>
</evidence>
<dbReference type="FunCoup" id="K0KZ68">
    <property type="interactions" value="906"/>
</dbReference>
<reference evidence="8 9" key="1">
    <citation type="journal article" date="2012" name="Eukaryot. Cell">
        <title>Draft genome sequence of Wickerhamomyces ciferrii NRRL Y-1031 F-60-10.</title>
        <authorList>
            <person name="Schneider J."/>
            <person name="Andrea H."/>
            <person name="Blom J."/>
            <person name="Jaenicke S."/>
            <person name="Ruckert C."/>
            <person name="Schorsch C."/>
            <person name="Szczepanowski R."/>
            <person name="Farwick M."/>
            <person name="Goesmann A."/>
            <person name="Puhler A."/>
            <person name="Schaffer S."/>
            <person name="Tauch A."/>
            <person name="Kohler T."/>
            <person name="Brinkrolf K."/>
        </authorList>
    </citation>
    <scope>NUCLEOTIDE SEQUENCE [LARGE SCALE GENOMIC DNA]</scope>
    <source>
        <strain evidence="9">ATCC 14091 / BCRC 22168 / CBS 111 / JCM 3599 / NBRC 0793 / NRRL Y-1031 F-60-10</strain>
    </source>
</reference>
<keyword evidence="4" id="KW-0539">Nucleus</keyword>
<evidence type="ECO:0000256" key="5">
    <source>
        <dbReference type="SAM" id="MobiDB-lite"/>
    </source>
</evidence>
<evidence type="ECO:0000256" key="4">
    <source>
        <dbReference type="ARBA" id="ARBA00023242"/>
    </source>
</evidence>
<comment type="subcellular location">
    <subcellularLocation>
        <location evidence="1">Nucleus</location>
    </subcellularLocation>
</comment>
<evidence type="ECO:0000256" key="2">
    <source>
        <dbReference type="ARBA" id="ARBA00022705"/>
    </source>
</evidence>
<dbReference type="eggNOG" id="KOG3108">
    <property type="taxonomic scope" value="Eukaryota"/>
</dbReference>
<dbReference type="EMBL" id="CAIF01000260">
    <property type="protein sequence ID" value="CCH46664.1"/>
    <property type="molecule type" value="Genomic_DNA"/>
</dbReference>
<evidence type="ECO:0000259" key="6">
    <source>
        <dbReference type="Pfam" id="PF01336"/>
    </source>
</evidence>
<dbReference type="SUPFAM" id="SSF50249">
    <property type="entry name" value="Nucleic acid-binding proteins"/>
    <property type="match status" value="1"/>
</dbReference>
<dbReference type="STRING" id="1206466.K0KZ68"/>
<proteinExistence type="predicted"/>
<dbReference type="PANTHER" id="PTHR13989:SF16">
    <property type="entry name" value="REPLICATION PROTEIN A2"/>
    <property type="match status" value="1"/>
</dbReference>